<dbReference type="InterPro" id="IPR051246">
    <property type="entry name" value="WDR48"/>
</dbReference>
<evidence type="ECO:0000256" key="3">
    <source>
        <dbReference type="PROSITE-ProRule" id="PRU00221"/>
    </source>
</evidence>
<dbReference type="SUPFAM" id="SSF50978">
    <property type="entry name" value="WD40 repeat-like"/>
    <property type="match status" value="1"/>
</dbReference>
<keyword evidence="1 3" id="KW-0853">WD repeat</keyword>
<sequence>EGRVQNWNLVLGRMSKRKMSGMHRAKSTDNIANEAPTQKEHRLTYVIRDSNDSKHCSIVNSLSVCSFPQHDSRQKETFFTGSRDGTLKRWEVTTETVFIKVNDAVLMGDVLVSCSSDSTIKTWQAFSDGVCTKTFRQHTDYVMSLATAKHSNVVASGGLGGEVFIWDLEAASVPLVKSKDDVANDITYIGSIGRLGTLGQMDNGHKESVYSVAINDIGTVLVSGGTEKVLRVWDPRTGTKSMKLRGHNDNVRALALDVSGRFCLSGSSDSMIRLWDLGQQRCVHSYAVHTDSVWALAASSSFSYVYSGGRDSSVYLTDLNSRESLLVCSEQHPVLSLAQHVDDVLWVATSEASVRKWPTKSISQKPSASTFLAGTLPFARAKACLEGSSPAPLSTEPACVIPINRNIIQHTVLNDKRHILTKDTAGFVKLWEVTSGTVKEDFGKVSFEDKEDFFQMVIVPAWFTTDIKLGCLSIHLDPPQCFAAEMYAIDISILGASEDMKINLGQETLRGLFSHWLASREGKTPSVHSASGDLASSCNMVNGNGKAATSNGFLLADESHNLVARSSFNFSPNYPPSIITEGSQGGACRRKLSDLHGTEDEKELPTWCLECLLHEKSTAKEGTK</sequence>
<accession>A0A9D4ZJ91</accession>
<dbReference type="PROSITE" id="PS50082">
    <property type="entry name" value="WD_REPEATS_2"/>
    <property type="match status" value="4"/>
</dbReference>
<feature type="repeat" description="WD" evidence="3">
    <location>
        <begin position="202"/>
        <end position="243"/>
    </location>
</feature>
<feature type="repeat" description="WD" evidence="3">
    <location>
        <begin position="135"/>
        <end position="176"/>
    </location>
</feature>
<dbReference type="GO" id="GO:0043130">
    <property type="term" value="F:ubiquitin binding"/>
    <property type="evidence" value="ECO:0007669"/>
    <property type="project" value="TreeGrafter"/>
</dbReference>
<evidence type="ECO:0000313" key="4">
    <source>
        <dbReference type="EMBL" id="KAI5077648.1"/>
    </source>
</evidence>
<dbReference type="SMART" id="SM00320">
    <property type="entry name" value="WD40"/>
    <property type="match status" value="8"/>
</dbReference>
<dbReference type="GO" id="GO:0000724">
    <property type="term" value="P:double-strand break repair via homologous recombination"/>
    <property type="evidence" value="ECO:0007669"/>
    <property type="project" value="TreeGrafter"/>
</dbReference>
<protein>
    <submittedName>
        <fullName evidence="4">Uncharacterized protein</fullName>
    </submittedName>
</protein>
<feature type="repeat" description="WD" evidence="3">
    <location>
        <begin position="286"/>
        <end position="327"/>
    </location>
</feature>
<dbReference type="OrthoDB" id="2421129at2759"/>
<dbReference type="InterPro" id="IPR015943">
    <property type="entry name" value="WD40/YVTN_repeat-like_dom_sf"/>
</dbReference>
<dbReference type="Proteomes" id="UP000886520">
    <property type="component" value="Chromosome 7"/>
</dbReference>
<dbReference type="InterPro" id="IPR001680">
    <property type="entry name" value="WD40_rpt"/>
</dbReference>
<reference evidence="4" key="1">
    <citation type="submission" date="2021-01" db="EMBL/GenBank/DDBJ databases">
        <title>Adiantum capillus-veneris genome.</title>
        <authorList>
            <person name="Fang Y."/>
            <person name="Liao Q."/>
        </authorList>
    </citation>
    <scope>NUCLEOTIDE SEQUENCE</scope>
    <source>
        <strain evidence="4">H3</strain>
        <tissue evidence="4">Leaf</tissue>
    </source>
</reference>
<keyword evidence="5" id="KW-1185">Reference proteome</keyword>
<dbReference type="CDD" id="cd00200">
    <property type="entry name" value="WD40"/>
    <property type="match status" value="1"/>
</dbReference>
<dbReference type="EMBL" id="JABFUD020000007">
    <property type="protein sequence ID" value="KAI5077648.1"/>
    <property type="molecule type" value="Genomic_DNA"/>
</dbReference>
<name>A0A9D4ZJ91_ADICA</name>
<evidence type="ECO:0000313" key="5">
    <source>
        <dbReference type="Proteomes" id="UP000886520"/>
    </source>
</evidence>
<feature type="non-terminal residue" evidence="4">
    <location>
        <position position="1"/>
    </location>
</feature>
<evidence type="ECO:0000256" key="1">
    <source>
        <dbReference type="ARBA" id="ARBA00022574"/>
    </source>
</evidence>
<dbReference type="Pfam" id="PF00400">
    <property type="entry name" value="WD40"/>
    <property type="match status" value="5"/>
</dbReference>
<organism evidence="4 5">
    <name type="scientific">Adiantum capillus-veneris</name>
    <name type="common">Maidenhair fern</name>
    <dbReference type="NCBI Taxonomy" id="13818"/>
    <lineage>
        <taxon>Eukaryota</taxon>
        <taxon>Viridiplantae</taxon>
        <taxon>Streptophyta</taxon>
        <taxon>Embryophyta</taxon>
        <taxon>Tracheophyta</taxon>
        <taxon>Polypodiopsida</taxon>
        <taxon>Polypodiidae</taxon>
        <taxon>Polypodiales</taxon>
        <taxon>Pteridineae</taxon>
        <taxon>Pteridaceae</taxon>
        <taxon>Vittarioideae</taxon>
        <taxon>Adiantum</taxon>
    </lineage>
</organism>
<gene>
    <name evidence="4" type="ORF">GOP47_0007472</name>
</gene>
<keyword evidence="2" id="KW-0677">Repeat</keyword>
<dbReference type="Gene3D" id="2.130.10.10">
    <property type="entry name" value="YVTN repeat-like/Quinoprotein amine dehydrogenase"/>
    <property type="match status" value="2"/>
</dbReference>
<dbReference type="PANTHER" id="PTHR19862">
    <property type="entry name" value="WD REPEAT-CONTAINING PROTEIN 48"/>
    <property type="match status" value="1"/>
</dbReference>
<dbReference type="PRINTS" id="PR00320">
    <property type="entry name" value="GPROTEINBRPT"/>
</dbReference>
<evidence type="ECO:0000256" key="2">
    <source>
        <dbReference type="ARBA" id="ARBA00022737"/>
    </source>
</evidence>
<dbReference type="PROSITE" id="PS50294">
    <property type="entry name" value="WD_REPEATS_REGION"/>
    <property type="match status" value="3"/>
</dbReference>
<proteinExistence type="predicted"/>
<dbReference type="PANTHER" id="PTHR19862:SF14">
    <property type="entry name" value="WD REPEAT-CONTAINING PROTEIN 48"/>
    <property type="match status" value="1"/>
</dbReference>
<dbReference type="InterPro" id="IPR019775">
    <property type="entry name" value="WD40_repeat_CS"/>
</dbReference>
<comment type="caution">
    <text evidence="4">The sequence shown here is derived from an EMBL/GenBank/DDBJ whole genome shotgun (WGS) entry which is preliminary data.</text>
</comment>
<dbReference type="InterPro" id="IPR020472">
    <property type="entry name" value="WD40_PAC1"/>
</dbReference>
<dbReference type="InterPro" id="IPR036322">
    <property type="entry name" value="WD40_repeat_dom_sf"/>
</dbReference>
<dbReference type="PROSITE" id="PS00678">
    <property type="entry name" value="WD_REPEATS_1"/>
    <property type="match status" value="1"/>
</dbReference>
<dbReference type="AlphaFoldDB" id="A0A9D4ZJ91"/>
<feature type="repeat" description="WD" evidence="3">
    <location>
        <begin position="244"/>
        <end position="285"/>
    </location>
</feature>